<organism evidence="1 2">
    <name type="scientific">Streptomyces spirodelae</name>
    <dbReference type="NCBI Taxonomy" id="2812904"/>
    <lineage>
        <taxon>Bacteria</taxon>
        <taxon>Bacillati</taxon>
        <taxon>Actinomycetota</taxon>
        <taxon>Actinomycetes</taxon>
        <taxon>Kitasatosporales</taxon>
        <taxon>Streptomycetaceae</taxon>
        <taxon>Streptomyces</taxon>
    </lineage>
</organism>
<comment type="caution">
    <text evidence="1">The sequence shown here is derived from an EMBL/GenBank/DDBJ whole genome shotgun (WGS) entry which is preliminary data.</text>
</comment>
<gene>
    <name evidence="1" type="ORF">JW592_25315</name>
</gene>
<dbReference type="RefSeq" id="WP_209267545.1">
    <property type="nucleotide sequence ID" value="NZ_JAFFZN010000027.1"/>
</dbReference>
<keyword evidence="2" id="KW-1185">Reference proteome</keyword>
<protein>
    <submittedName>
        <fullName evidence="1">Uncharacterized protein</fullName>
    </submittedName>
</protein>
<proteinExistence type="predicted"/>
<name>A0ABS3X129_9ACTN</name>
<reference evidence="1 2" key="1">
    <citation type="submission" date="2021-02" db="EMBL/GenBank/DDBJ databases">
        <title>Streptomyces spirodelae sp. nov., isolated from duckweed.</title>
        <authorList>
            <person name="Saimee Y."/>
            <person name="Duangmal K."/>
        </authorList>
    </citation>
    <scope>NUCLEOTIDE SEQUENCE [LARGE SCALE GENOMIC DNA]</scope>
    <source>
        <strain evidence="1 2">DW4-2</strain>
    </source>
</reference>
<evidence type="ECO:0000313" key="2">
    <source>
        <dbReference type="Proteomes" id="UP001518976"/>
    </source>
</evidence>
<dbReference type="EMBL" id="JAFFZN010000027">
    <property type="protein sequence ID" value="MBO8188767.1"/>
    <property type="molecule type" value="Genomic_DNA"/>
</dbReference>
<sequence>MSEPTRHGTIPIELPHLFDEVEPDPVEGCAGCAALAQVREWARATGDRTTITDANVLMRRHPEGHR</sequence>
<dbReference type="Proteomes" id="UP001518976">
    <property type="component" value="Unassembled WGS sequence"/>
</dbReference>
<accession>A0ABS3X129</accession>
<evidence type="ECO:0000313" key="1">
    <source>
        <dbReference type="EMBL" id="MBO8188767.1"/>
    </source>
</evidence>